<comment type="similarity">
    <text evidence="2">Belongs to the methyl-accepting chemotaxis (MCP) protein family.</text>
</comment>
<dbReference type="InterPro" id="IPR004089">
    <property type="entry name" value="MCPsignal_dom"/>
</dbReference>
<evidence type="ECO:0000256" key="1">
    <source>
        <dbReference type="ARBA" id="ARBA00023224"/>
    </source>
</evidence>
<gene>
    <name evidence="7" type="ORF">HKT17_12220</name>
</gene>
<keyword evidence="4" id="KW-0812">Transmembrane</keyword>
<dbReference type="CDD" id="cd11386">
    <property type="entry name" value="MCP_signal"/>
    <property type="match status" value="1"/>
</dbReference>
<evidence type="ECO:0000313" key="8">
    <source>
        <dbReference type="Proteomes" id="UP000501130"/>
    </source>
</evidence>
<dbReference type="RefSeq" id="WP_171100389.1">
    <property type="nucleotide sequence ID" value="NZ_CP053084.1"/>
</dbReference>
<feature type="domain" description="HAMP" evidence="6">
    <location>
        <begin position="212"/>
        <end position="264"/>
    </location>
</feature>
<sequence length="541" mass="58375">MLSSISAKFSASLVTVIALGVVVGGLGVFNSKRIMDANAKNEFTHEVIENVLGVRENLLNIETGERGFLLRGDEAYLTPYNDGKEQVRKHLDKASELTVHNPVVTEELRLFNAHYRTWLNSVIDPLIDAKRLVIEGNMAPEDFNALVDSTPGKPLMDKMRQALAKVEAEEYRLLKQRQEASQGVYQQSIWITVAITLFALFTGLTLNFLISRLFKRKLGTATIHINALAEGKLNSNIQVQGKDEVDGLLLALGKAQTNLRGLIEGIRGSTASLTESASAVRTSSDEMNKAASEQADATSSMAAAVEQLTVSISQITENSNDASHTAMQAKQSADQGSVTLGQVVDGIRKIASSVQGSASTVRSLEQQSNEISEIISTITDIADRTNLLALNAAIEAARAGESGRGFAVVADEVRKLAEQTKGSSERISTMVFQIQSITQQASKSMEDSVGMVKQGIEQADSVSGTIDQIKANADRVNEAIQAITVSMKEQSNVSVEISRNVERVAQMTEENTAAIAQNKYVAQQISDLAGSLTQSVQVFKT</sequence>
<dbReference type="PANTHER" id="PTHR32089">
    <property type="entry name" value="METHYL-ACCEPTING CHEMOTAXIS PROTEIN MCPB"/>
    <property type="match status" value="1"/>
</dbReference>
<protein>
    <submittedName>
        <fullName evidence="7">Methyl-accepting chemotaxis protein</fullName>
    </submittedName>
</protein>
<keyword evidence="4" id="KW-1133">Transmembrane helix</keyword>
<feature type="transmembrane region" description="Helical" evidence="4">
    <location>
        <begin position="189"/>
        <end position="210"/>
    </location>
</feature>
<keyword evidence="1 3" id="KW-0807">Transducer</keyword>
<dbReference type="Proteomes" id="UP000501130">
    <property type="component" value="Chromosome"/>
</dbReference>
<dbReference type="SUPFAM" id="SSF58104">
    <property type="entry name" value="Methyl-accepting chemotaxis protein (MCP) signaling domain"/>
    <property type="match status" value="1"/>
</dbReference>
<evidence type="ECO:0000259" key="6">
    <source>
        <dbReference type="PROSITE" id="PS50885"/>
    </source>
</evidence>
<name>A0ABX6N882_9BURK</name>
<evidence type="ECO:0000313" key="7">
    <source>
        <dbReference type="EMBL" id="QJR30408.1"/>
    </source>
</evidence>
<evidence type="ECO:0000256" key="4">
    <source>
        <dbReference type="SAM" id="Phobius"/>
    </source>
</evidence>
<dbReference type="PROSITE" id="PS50885">
    <property type="entry name" value="HAMP"/>
    <property type="match status" value="1"/>
</dbReference>
<keyword evidence="4" id="KW-0472">Membrane</keyword>
<dbReference type="Pfam" id="PF05227">
    <property type="entry name" value="CHASE3"/>
    <property type="match status" value="1"/>
</dbReference>
<dbReference type="InterPro" id="IPR004090">
    <property type="entry name" value="Chemotax_Me-accpt_rcpt"/>
</dbReference>
<dbReference type="PRINTS" id="PR00260">
    <property type="entry name" value="CHEMTRNSDUCR"/>
</dbReference>
<keyword evidence="8" id="KW-1185">Reference proteome</keyword>
<accession>A0ABX6N882</accession>
<dbReference type="Gene3D" id="1.10.287.950">
    <property type="entry name" value="Methyl-accepting chemotaxis protein"/>
    <property type="match status" value="1"/>
</dbReference>
<dbReference type="SMART" id="SM00283">
    <property type="entry name" value="MA"/>
    <property type="match status" value="1"/>
</dbReference>
<dbReference type="CDD" id="cd19410">
    <property type="entry name" value="HK9-like_sensor"/>
    <property type="match status" value="1"/>
</dbReference>
<feature type="domain" description="Methyl-accepting transducer" evidence="5">
    <location>
        <begin position="269"/>
        <end position="505"/>
    </location>
</feature>
<evidence type="ECO:0000256" key="2">
    <source>
        <dbReference type="ARBA" id="ARBA00029447"/>
    </source>
</evidence>
<evidence type="ECO:0000259" key="5">
    <source>
        <dbReference type="PROSITE" id="PS50111"/>
    </source>
</evidence>
<dbReference type="InterPro" id="IPR003660">
    <property type="entry name" value="HAMP_dom"/>
</dbReference>
<reference evidence="7 8" key="1">
    <citation type="submission" date="2020-05" db="EMBL/GenBank/DDBJ databases">
        <title>Compete genome of Limnobacter sp. SAORIC-580.</title>
        <authorList>
            <person name="Song J."/>
            <person name="Cho J.-C."/>
        </authorList>
    </citation>
    <scope>NUCLEOTIDE SEQUENCE [LARGE SCALE GENOMIC DNA]</scope>
    <source>
        <strain evidence="7 8">SAORIC-580</strain>
    </source>
</reference>
<organism evidence="7 8">
    <name type="scientific">Limnobacter profundi</name>
    <dbReference type="NCBI Taxonomy" id="2732163"/>
    <lineage>
        <taxon>Bacteria</taxon>
        <taxon>Pseudomonadati</taxon>
        <taxon>Pseudomonadota</taxon>
        <taxon>Betaproteobacteria</taxon>
        <taxon>Burkholderiales</taxon>
        <taxon>Burkholderiaceae</taxon>
        <taxon>Limnobacter</taxon>
    </lineage>
</organism>
<dbReference type="InterPro" id="IPR007891">
    <property type="entry name" value="CHASE3"/>
</dbReference>
<dbReference type="PROSITE" id="PS50111">
    <property type="entry name" value="CHEMOTAXIS_TRANSDUC_2"/>
    <property type="match status" value="1"/>
</dbReference>
<proteinExistence type="inferred from homology"/>
<dbReference type="Pfam" id="PF00672">
    <property type="entry name" value="HAMP"/>
    <property type="match status" value="1"/>
</dbReference>
<dbReference type="EMBL" id="CP053084">
    <property type="protein sequence ID" value="QJR30408.1"/>
    <property type="molecule type" value="Genomic_DNA"/>
</dbReference>
<dbReference type="PANTHER" id="PTHR32089:SF112">
    <property type="entry name" value="LYSOZYME-LIKE PROTEIN-RELATED"/>
    <property type="match status" value="1"/>
</dbReference>
<dbReference type="Pfam" id="PF00015">
    <property type="entry name" value="MCPsignal"/>
    <property type="match status" value="1"/>
</dbReference>
<evidence type="ECO:0000256" key="3">
    <source>
        <dbReference type="PROSITE-ProRule" id="PRU00284"/>
    </source>
</evidence>